<feature type="region of interest" description="Disordered" evidence="2">
    <location>
        <begin position="372"/>
        <end position="396"/>
    </location>
</feature>
<name>A0A5N5QM37_9AGAM</name>
<sequence length="1376" mass="148074">MPPISRPRPPRHGKSGHSLVEIDDMLSVAGSVVRNRERELDAAAVASRSLLEENTRMCAHREALFARLPLGRTERTQRASSWLTEEEEMSPAARLVPTTAERIAAMHAGLATPPRPPRRVSVSPAAVSHLQEANAALLARVQELEEATAKAHTDGATRMRRLQAEAETLRHRLGDAETANEALRDAAHRERRVRAQSTRPAMLHAAVPDYAPGATWRPDFAPKSNADFRSLRGGKPRMPKSTPIAPKSTPIATTPRSNATTPRSNAITPNATPKSNPRRHQRANSYAGPIAVQELPFPILDDTSPRSLGESPTRPASLTPPAQELVAKINELSATNEDILQQRDALKHMLDAAEAEADELKRVCERLEHEVEAERAQASDSDARPKPLELDIPPIPQKGAALRDLAAELGAELDTDLDPDPSEPRVSKPSKRGLGNRGLASRAKTRRVRKSLSNVFASRALPSPLSSPTTPAAQQYVTPSESTPQEVYLTPVSTLRIPGGLDQSPEPTPDPNDSTMAQLRAALDPLFNGVVQGHTPVVRRRPSNLGLVFSKGEPLEPWEAKLRDLYSEINRSFQDDSDAAARGSRRARALGRMSLGRRVSGADDDYAADDSEADTLAVSQVDETQGRFALAKRKSINTMLELLLLVQFCVVLVVFVYTALETLARFTALGESGKYPGLGVAGALSAGRLVVAVEGVGVHLISVEKEQENVVLRGAPRVRVSGRVDPAVGVCSARVHRVFAVVGKEGKGREDGKARTVGVWTWPAESPSTPPPKPDYSQLQFDARVVRIHAELSDWVVVVCGTTQVSLVSLVSLVPLRVVKSVTLSGEVLESWVVSGNSWVDTGVGMGVVVLLVRDGETVRLDAVSVAVEGPRNVGSVELAGIDASRVIGASCSQTGFLCVLESTGLCTAFEVSVTSSLAATPLPALHFQGLATSPSIGIHALKDSTIAIAGTTVSSPPQLALLVWDVRYSALLAQRTAALPSPLGPLFDVSMSGSSETYVVLTVGPYVLGASLVLPRTSISTMLGASRTNWLVSPDLVRDKDRSALVERVRHQVQAGRPAQADAAFFRWVEDQAGLREGTGTLDSALKIPFSSAFAAALIDAAFFHDREQDPTVASGIVSALIWRGAARQGMLPGPGGLYAALRRKRDWPIIQSALQHVPDIPEDEIVATIRDLVHPSAPLSNAPRLRNALAHVLAYPTSPAPLRLALRTQLCDAEDLVHVLQVLDGWLKRGLQFDVWELDGLQADGWAAGISASTGKKKIKGAGTIPALEHIIHFVQAVLDTHLLMLLQYRPAHPLVRSVSASLAPILSYNDVLQTLSAPLAPFAAEDALERKSGSAATNPHTWQAKEDWRKRRRAQLAAEAVAIGDYRFEELVL</sequence>
<evidence type="ECO:0000256" key="1">
    <source>
        <dbReference type="SAM" id="Coils"/>
    </source>
</evidence>
<feature type="compositionally biased region" description="Basic and acidic residues" evidence="2">
    <location>
        <begin position="372"/>
        <end position="389"/>
    </location>
</feature>
<evidence type="ECO:0000313" key="4">
    <source>
        <dbReference type="Proteomes" id="UP000383932"/>
    </source>
</evidence>
<feature type="region of interest" description="Disordered" evidence="2">
    <location>
        <begin position="300"/>
        <end position="319"/>
    </location>
</feature>
<accession>A0A5N5QM37</accession>
<dbReference type="EMBL" id="SSOP01000055">
    <property type="protein sequence ID" value="KAB5592744.1"/>
    <property type="molecule type" value="Genomic_DNA"/>
</dbReference>
<reference evidence="3 4" key="1">
    <citation type="journal article" date="2019" name="Fungal Biol. Biotechnol.">
        <title>Draft genome sequence of fastidious pathogen Ceratobasidium theobromae, which causes vascular-streak dieback in Theobroma cacao.</title>
        <authorList>
            <person name="Ali S.S."/>
            <person name="Asman A."/>
            <person name="Shao J."/>
            <person name="Firmansyah A.P."/>
            <person name="Susilo A.W."/>
            <person name="Rosmana A."/>
            <person name="McMahon P."/>
            <person name="Junaid M."/>
            <person name="Guest D."/>
            <person name="Kheng T.Y."/>
            <person name="Meinhardt L.W."/>
            <person name="Bailey B.A."/>
        </authorList>
    </citation>
    <scope>NUCLEOTIDE SEQUENCE [LARGE SCALE GENOMIC DNA]</scope>
    <source>
        <strain evidence="3 4">CT2</strain>
    </source>
</reference>
<feature type="compositionally biased region" description="Polar residues" evidence="2">
    <location>
        <begin position="250"/>
        <end position="275"/>
    </location>
</feature>
<organism evidence="3 4">
    <name type="scientific">Ceratobasidium theobromae</name>
    <dbReference type="NCBI Taxonomy" id="1582974"/>
    <lineage>
        <taxon>Eukaryota</taxon>
        <taxon>Fungi</taxon>
        <taxon>Dikarya</taxon>
        <taxon>Basidiomycota</taxon>
        <taxon>Agaricomycotina</taxon>
        <taxon>Agaricomycetes</taxon>
        <taxon>Cantharellales</taxon>
        <taxon>Ceratobasidiaceae</taxon>
        <taxon>Ceratobasidium</taxon>
    </lineage>
</organism>
<dbReference type="PANTHER" id="PTHR15633:SF2">
    <property type="entry name" value="NUCLEOLAR PROTEIN 11"/>
    <property type="match status" value="1"/>
</dbReference>
<dbReference type="GO" id="GO:0030490">
    <property type="term" value="P:maturation of SSU-rRNA"/>
    <property type="evidence" value="ECO:0007669"/>
    <property type="project" value="InterPro"/>
</dbReference>
<proteinExistence type="predicted"/>
<feature type="compositionally biased region" description="Low complexity" evidence="2">
    <location>
        <begin position="457"/>
        <end position="473"/>
    </location>
</feature>
<evidence type="ECO:0000313" key="3">
    <source>
        <dbReference type="EMBL" id="KAB5592744.1"/>
    </source>
</evidence>
<feature type="compositionally biased region" description="Polar residues" evidence="2">
    <location>
        <begin position="475"/>
        <end position="484"/>
    </location>
</feature>
<feature type="coiled-coil region" evidence="1">
    <location>
        <begin position="127"/>
        <end position="186"/>
    </location>
</feature>
<dbReference type="OrthoDB" id="4349954at2759"/>
<dbReference type="PANTHER" id="PTHR15633">
    <property type="entry name" value="NUCLEOLAR PROTEIN 11"/>
    <property type="match status" value="1"/>
</dbReference>
<protein>
    <submittedName>
        <fullName evidence="3">Uncharacterized protein</fullName>
    </submittedName>
</protein>
<keyword evidence="1" id="KW-0175">Coiled coil</keyword>
<comment type="caution">
    <text evidence="3">The sequence shown here is derived from an EMBL/GenBank/DDBJ whole genome shotgun (WGS) entry which is preliminary data.</text>
</comment>
<keyword evidence="4" id="KW-1185">Reference proteome</keyword>
<evidence type="ECO:0000256" key="2">
    <source>
        <dbReference type="SAM" id="MobiDB-lite"/>
    </source>
</evidence>
<dbReference type="GO" id="GO:0003723">
    <property type="term" value="F:RNA binding"/>
    <property type="evidence" value="ECO:0007669"/>
    <property type="project" value="TreeGrafter"/>
</dbReference>
<gene>
    <name evidence="3" type="ORF">CTheo_3812</name>
</gene>
<dbReference type="InterPro" id="IPR042859">
    <property type="entry name" value="NOL11"/>
</dbReference>
<feature type="region of interest" description="Disordered" evidence="2">
    <location>
        <begin position="412"/>
        <end position="484"/>
    </location>
</feature>
<feature type="region of interest" description="Disordered" evidence="2">
    <location>
        <begin position="211"/>
        <end position="283"/>
    </location>
</feature>
<dbReference type="Proteomes" id="UP000383932">
    <property type="component" value="Unassembled WGS sequence"/>
</dbReference>
<dbReference type="GO" id="GO:0005730">
    <property type="term" value="C:nucleolus"/>
    <property type="evidence" value="ECO:0007669"/>
    <property type="project" value="TreeGrafter"/>
</dbReference>
<feature type="compositionally biased region" description="Acidic residues" evidence="2">
    <location>
        <begin position="412"/>
        <end position="421"/>
    </location>
</feature>